<accession>A0ABV6HMR5</accession>
<sequence length="59" mass="6558">MDKFGKLKELISSVEVDADKFYNKGNAAAGTRVRKAMQELKNLAQEIRNDVTSIKNSGK</sequence>
<gene>
    <name evidence="4" type="ORF">ACFFI0_12965</name>
</gene>
<reference evidence="4 5" key="1">
    <citation type="submission" date="2024-09" db="EMBL/GenBank/DDBJ databases">
        <authorList>
            <person name="Sun Q."/>
            <person name="Mori K."/>
        </authorList>
    </citation>
    <scope>NUCLEOTIDE SEQUENCE [LARGE SCALE GENOMIC DNA]</scope>
    <source>
        <strain evidence="4 5">CCM 7765</strain>
    </source>
</reference>
<feature type="coiled-coil region" evidence="3">
    <location>
        <begin position="26"/>
        <end position="57"/>
    </location>
</feature>
<protein>
    <submittedName>
        <fullName evidence="4">Histone H1</fullName>
    </submittedName>
</protein>
<dbReference type="InterPro" id="IPR010886">
    <property type="entry name" value="Hc1"/>
</dbReference>
<keyword evidence="3" id="KW-0175">Coiled coil</keyword>
<organism evidence="4 5">
    <name type="scientific">Olivibacter oleidegradans</name>
    <dbReference type="NCBI Taxonomy" id="760123"/>
    <lineage>
        <taxon>Bacteria</taxon>
        <taxon>Pseudomonadati</taxon>
        <taxon>Bacteroidota</taxon>
        <taxon>Sphingobacteriia</taxon>
        <taxon>Sphingobacteriales</taxon>
        <taxon>Sphingobacteriaceae</taxon>
        <taxon>Olivibacter</taxon>
    </lineage>
</organism>
<evidence type="ECO:0000313" key="5">
    <source>
        <dbReference type="Proteomes" id="UP001589774"/>
    </source>
</evidence>
<evidence type="ECO:0000256" key="3">
    <source>
        <dbReference type="SAM" id="Coils"/>
    </source>
</evidence>
<comment type="similarity">
    <text evidence="2">Belongs to the histone H1/H5 family. HCT subfamily.</text>
</comment>
<dbReference type="RefSeq" id="WP_013666669.1">
    <property type="nucleotide sequence ID" value="NZ_JBHLWO010000002.1"/>
</dbReference>
<proteinExistence type="inferred from homology"/>
<dbReference type="Proteomes" id="UP001589774">
    <property type="component" value="Unassembled WGS sequence"/>
</dbReference>
<evidence type="ECO:0000256" key="1">
    <source>
        <dbReference type="ARBA" id="ARBA00002333"/>
    </source>
</evidence>
<keyword evidence="5" id="KW-1185">Reference proteome</keyword>
<evidence type="ECO:0000313" key="4">
    <source>
        <dbReference type="EMBL" id="MFC0319228.1"/>
    </source>
</evidence>
<comment type="caution">
    <text evidence="4">The sequence shown here is derived from an EMBL/GenBank/DDBJ whole genome shotgun (WGS) entry which is preliminary data.</text>
</comment>
<name>A0ABV6HMR5_9SPHI</name>
<dbReference type="EMBL" id="JBHLWO010000002">
    <property type="protein sequence ID" value="MFC0319228.1"/>
    <property type="molecule type" value="Genomic_DNA"/>
</dbReference>
<comment type="function">
    <text evidence="1">Might have a role analogous to that of eukaryotic histone proteins.</text>
</comment>
<dbReference type="Pfam" id="PF07432">
    <property type="entry name" value="Hc1"/>
    <property type="match status" value="1"/>
</dbReference>
<evidence type="ECO:0000256" key="2">
    <source>
        <dbReference type="ARBA" id="ARBA00008424"/>
    </source>
</evidence>